<dbReference type="AlphaFoldDB" id="A0AAN6LYB2"/>
<gene>
    <name evidence="2" type="ORF">GRF29_44g562237</name>
</gene>
<evidence type="ECO:0000256" key="1">
    <source>
        <dbReference type="SAM" id="MobiDB-lite"/>
    </source>
</evidence>
<evidence type="ECO:0000313" key="2">
    <source>
        <dbReference type="EMBL" id="KAK3209762.1"/>
    </source>
</evidence>
<feature type="region of interest" description="Disordered" evidence="1">
    <location>
        <begin position="1"/>
        <end position="79"/>
    </location>
</feature>
<protein>
    <submittedName>
        <fullName evidence="2">Uncharacterized protein</fullName>
    </submittedName>
</protein>
<keyword evidence="3" id="KW-1185">Reference proteome</keyword>
<feature type="compositionally biased region" description="Pro residues" evidence="1">
    <location>
        <begin position="55"/>
        <end position="66"/>
    </location>
</feature>
<evidence type="ECO:0000313" key="3">
    <source>
        <dbReference type="Proteomes" id="UP001280581"/>
    </source>
</evidence>
<organism evidence="2 3">
    <name type="scientific">Pseudopithomyces chartarum</name>
    <dbReference type="NCBI Taxonomy" id="1892770"/>
    <lineage>
        <taxon>Eukaryota</taxon>
        <taxon>Fungi</taxon>
        <taxon>Dikarya</taxon>
        <taxon>Ascomycota</taxon>
        <taxon>Pezizomycotina</taxon>
        <taxon>Dothideomycetes</taxon>
        <taxon>Pleosporomycetidae</taxon>
        <taxon>Pleosporales</taxon>
        <taxon>Massarineae</taxon>
        <taxon>Didymosphaeriaceae</taxon>
        <taxon>Pseudopithomyces</taxon>
    </lineage>
</organism>
<accession>A0AAN6LYB2</accession>
<feature type="region of interest" description="Disordered" evidence="1">
    <location>
        <begin position="92"/>
        <end position="122"/>
    </location>
</feature>
<dbReference type="Proteomes" id="UP001280581">
    <property type="component" value="Unassembled WGS sequence"/>
</dbReference>
<sequence length="166" mass="17728">MDSLNIPSQARRRPPLAHSRQSSGTAASLRLPSLPRFHPANFATSQSSSAAATPPTNPNSPQPPLSPRAHSRQYSEVQRQMYMYQQQLMANAARQARGATKPTSPKLAPLDSPGPVTPMDLEGAEGYLTAGLKHGDAAAHVEKLIREEASRRGEMSPGRTAAVGGR</sequence>
<proteinExistence type="predicted"/>
<name>A0AAN6LYB2_9PLEO</name>
<reference evidence="2 3" key="1">
    <citation type="submission" date="2021-02" db="EMBL/GenBank/DDBJ databases">
        <title>Genome assembly of Pseudopithomyces chartarum.</title>
        <authorList>
            <person name="Jauregui R."/>
            <person name="Singh J."/>
            <person name="Voisey C."/>
        </authorList>
    </citation>
    <scope>NUCLEOTIDE SEQUENCE [LARGE SCALE GENOMIC DNA]</scope>
    <source>
        <strain evidence="2 3">AGR01</strain>
    </source>
</reference>
<feature type="compositionally biased region" description="Low complexity" evidence="1">
    <location>
        <begin position="40"/>
        <end position="54"/>
    </location>
</feature>
<dbReference type="EMBL" id="WVTA01000005">
    <property type="protein sequence ID" value="KAK3209762.1"/>
    <property type="molecule type" value="Genomic_DNA"/>
</dbReference>
<comment type="caution">
    <text evidence="2">The sequence shown here is derived from an EMBL/GenBank/DDBJ whole genome shotgun (WGS) entry which is preliminary data.</text>
</comment>